<evidence type="ECO:0000256" key="11">
    <source>
        <dbReference type="ARBA" id="ARBA00022989"/>
    </source>
</evidence>
<gene>
    <name evidence="18" type="ORF">GA0074704_0483</name>
</gene>
<dbReference type="GO" id="GO:0007234">
    <property type="term" value="P:osmosensory signaling via phosphorelay pathway"/>
    <property type="evidence" value="ECO:0007669"/>
    <property type="project" value="TreeGrafter"/>
</dbReference>
<dbReference type="Pfam" id="PF00512">
    <property type="entry name" value="HisKA"/>
    <property type="match status" value="1"/>
</dbReference>
<comment type="catalytic activity">
    <reaction evidence="1">
        <text>ATP + protein L-histidine = ADP + protein N-phospho-L-histidine.</text>
        <dbReference type="EC" id="2.7.13.3"/>
    </reaction>
</comment>
<proteinExistence type="predicted"/>
<dbReference type="SMART" id="SM00388">
    <property type="entry name" value="HisKA"/>
    <property type="match status" value="1"/>
</dbReference>
<feature type="domain" description="Histidine kinase" evidence="16">
    <location>
        <begin position="295"/>
        <end position="509"/>
    </location>
</feature>
<sequence length="509" mass="54718">MRPGRGIATGRGVPENRSAGHTRGMPEHTDLAALIAGHGRVIEMINAGEGGVAVLTRLLRVVQPAIGAASLAFVEFTPTGGRVIAATGIAEWAIGRPVSITDPAVVCLLRGPRVRQVRSHHIPGPFADELADHGLCRMVVARAEIAGRTVGSLHALYPDDDRPADDTERDVLGYIASCVAHMYGDQSGLPVHGDGPVVAALADGLAVVDRDGQVRLWNPAAAQVTGVAPVEAIDRPLPFPIPPSGQVLDHRLPEGRWLKITSGELPGPGGLRVVTFRDITVQQRRDQDRDLFVAVTSHELRTPVTVIKGYADTLTDHWESLTDTDRRQAARVIGQRANELARLVDRLLTSAADDRPDGSAPIPFDLAETLRAAVADLPSELRRRVVLDLPAGLPKALGERQTLTTVLTELSTNAGKYSPPDSPIEITATSRDRVVSFRVSDRGIGIRPEHVERAFDRFWQGESGDRRGYPGAGLGLYLVRRIVEQQNGWVSLRPRDGGGTVAEVRLPCG</sequence>
<evidence type="ECO:0000256" key="4">
    <source>
        <dbReference type="ARBA" id="ARBA00012438"/>
    </source>
</evidence>
<dbReference type="Pfam" id="PF02518">
    <property type="entry name" value="HATPase_c"/>
    <property type="match status" value="1"/>
</dbReference>
<dbReference type="GO" id="GO:0000155">
    <property type="term" value="F:phosphorelay sensor kinase activity"/>
    <property type="evidence" value="ECO:0007669"/>
    <property type="project" value="InterPro"/>
</dbReference>
<keyword evidence="11" id="KW-1133">Transmembrane helix</keyword>
<evidence type="ECO:0000256" key="3">
    <source>
        <dbReference type="ARBA" id="ARBA00004236"/>
    </source>
</evidence>
<dbReference type="PRINTS" id="PR00344">
    <property type="entry name" value="BCTRLSENSOR"/>
</dbReference>
<evidence type="ECO:0000256" key="15">
    <source>
        <dbReference type="SAM" id="MobiDB-lite"/>
    </source>
</evidence>
<dbReference type="GO" id="GO:0030295">
    <property type="term" value="F:protein kinase activator activity"/>
    <property type="evidence" value="ECO:0007669"/>
    <property type="project" value="TreeGrafter"/>
</dbReference>
<dbReference type="PANTHER" id="PTHR42878:SF7">
    <property type="entry name" value="SENSOR HISTIDINE KINASE GLRK"/>
    <property type="match status" value="1"/>
</dbReference>
<evidence type="ECO:0000256" key="9">
    <source>
        <dbReference type="ARBA" id="ARBA00022777"/>
    </source>
</evidence>
<evidence type="ECO:0000259" key="16">
    <source>
        <dbReference type="PROSITE" id="PS50109"/>
    </source>
</evidence>
<keyword evidence="8" id="KW-0547">Nucleotide-binding</keyword>
<dbReference type="GO" id="GO:0005886">
    <property type="term" value="C:plasma membrane"/>
    <property type="evidence" value="ECO:0007669"/>
    <property type="project" value="UniProtKB-SubCell"/>
</dbReference>
<evidence type="ECO:0000256" key="8">
    <source>
        <dbReference type="ARBA" id="ARBA00022741"/>
    </source>
</evidence>
<evidence type="ECO:0000256" key="2">
    <source>
        <dbReference type="ARBA" id="ARBA00004141"/>
    </source>
</evidence>
<dbReference type="GO" id="GO:0006355">
    <property type="term" value="P:regulation of DNA-templated transcription"/>
    <property type="evidence" value="ECO:0007669"/>
    <property type="project" value="InterPro"/>
</dbReference>
<keyword evidence="7" id="KW-0812">Transmembrane</keyword>
<evidence type="ECO:0000259" key="17">
    <source>
        <dbReference type="PROSITE" id="PS50112"/>
    </source>
</evidence>
<dbReference type="InterPro" id="IPR003661">
    <property type="entry name" value="HisK_dim/P_dom"/>
</dbReference>
<dbReference type="GO" id="GO:0000156">
    <property type="term" value="F:phosphorelay response regulator activity"/>
    <property type="evidence" value="ECO:0007669"/>
    <property type="project" value="TreeGrafter"/>
</dbReference>
<feature type="domain" description="PAS" evidence="17">
    <location>
        <begin position="197"/>
        <end position="254"/>
    </location>
</feature>
<keyword evidence="5" id="KW-0597">Phosphoprotein</keyword>
<dbReference type="Gene3D" id="3.30.565.10">
    <property type="entry name" value="Histidine kinase-like ATPase, C-terminal domain"/>
    <property type="match status" value="1"/>
</dbReference>
<keyword evidence="6" id="KW-0808">Transferase</keyword>
<dbReference type="SUPFAM" id="SSF47384">
    <property type="entry name" value="Homodimeric domain of signal transducing histidine kinase"/>
    <property type="match status" value="1"/>
</dbReference>
<comment type="subcellular location">
    <subcellularLocation>
        <location evidence="3">Cell membrane</location>
    </subcellularLocation>
    <subcellularLocation>
        <location evidence="2">Membrane</location>
        <topology evidence="2">Multi-pass membrane protein</topology>
    </subcellularLocation>
</comment>
<keyword evidence="13" id="KW-0472">Membrane</keyword>
<dbReference type="PANTHER" id="PTHR42878">
    <property type="entry name" value="TWO-COMPONENT HISTIDINE KINASE"/>
    <property type="match status" value="1"/>
</dbReference>
<dbReference type="InterPro" id="IPR003594">
    <property type="entry name" value="HATPase_dom"/>
</dbReference>
<protein>
    <recommendedName>
        <fullName evidence="14">Sensor-like histidine kinase SenX3</fullName>
        <ecNumber evidence="4">2.7.13.3</ecNumber>
    </recommendedName>
</protein>
<dbReference type="CDD" id="cd00130">
    <property type="entry name" value="PAS"/>
    <property type="match status" value="1"/>
</dbReference>
<evidence type="ECO:0000256" key="12">
    <source>
        <dbReference type="ARBA" id="ARBA00023012"/>
    </source>
</evidence>
<dbReference type="InterPro" id="IPR050351">
    <property type="entry name" value="BphY/WalK/GraS-like"/>
</dbReference>
<evidence type="ECO:0000256" key="10">
    <source>
        <dbReference type="ARBA" id="ARBA00022840"/>
    </source>
</evidence>
<keyword evidence="9 18" id="KW-0418">Kinase</keyword>
<dbReference type="SUPFAM" id="SSF55785">
    <property type="entry name" value="PYP-like sensor domain (PAS domain)"/>
    <property type="match status" value="1"/>
</dbReference>
<name>A0A1C5GVH4_9ACTN</name>
<accession>A0A1C5GVH4</accession>
<dbReference type="InterPro" id="IPR000014">
    <property type="entry name" value="PAS"/>
</dbReference>
<keyword evidence="12" id="KW-0902">Two-component regulatory system</keyword>
<dbReference type="SUPFAM" id="SSF55874">
    <property type="entry name" value="ATPase domain of HSP90 chaperone/DNA topoisomerase II/histidine kinase"/>
    <property type="match status" value="1"/>
</dbReference>
<organism evidence="18 19">
    <name type="scientific">Micromonospora siamensis</name>
    <dbReference type="NCBI Taxonomy" id="299152"/>
    <lineage>
        <taxon>Bacteria</taxon>
        <taxon>Bacillati</taxon>
        <taxon>Actinomycetota</taxon>
        <taxon>Actinomycetes</taxon>
        <taxon>Micromonosporales</taxon>
        <taxon>Micromonosporaceae</taxon>
        <taxon>Micromonospora</taxon>
    </lineage>
</organism>
<dbReference type="PROSITE" id="PS50109">
    <property type="entry name" value="HIS_KIN"/>
    <property type="match status" value="1"/>
</dbReference>
<dbReference type="PROSITE" id="PS50112">
    <property type="entry name" value="PAS"/>
    <property type="match status" value="1"/>
</dbReference>
<dbReference type="GO" id="GO:0005524">
    <property type="term" value="F:ATP binding"/>
    <property type="evidence" value="ECO:0007669"/>
    <property type="project" value="UniProtKB-KW"/>
</dbReference>
<evidence type="ECO:0000256" key="13">
    <source>
        <dbReference type="ARBA" id="ARBA00023136"/>
    </source>
</evidence>
<evidence type="ECO:0000313" key="19">
    <source>
        <dbReference type="Proteomes" id="UP000198210"/>
    </source>
</evidence>
<evidence type="ECO:0000313" key="18">
    <source>
        <dbReference type="EMBL" id="SCG37141.1"/>
    </source>
</evidence>
<dbReference type="InterPro" id="IPR004358">
    <property type="entry name" value="Sig_transdc_His_kin-like_C"/>
</dbReference>
<dbReference type="InterPro" id="IPR036097">
    <property type="entry name" value="HisK_dim/P_sf"/>
</dbReference>
<dbReference type="InterPro" id="IPR005467">
    <property type="entry name" value="His_kinase_dom"/>
</dbReference>
<dbReference type="SMART" id="SM00387">
    <property type="entry name" value="HATPase_c"/>
    <property type="match status" value="1"/>
</dbReference>
<dbReference type="Gene3D" id="3.30.450.20">
    <property type="entry name" value="PAS domain"/>
    <property type="match status" value="1"/>
</dbReference>
<evidence type="ECO:0000256" key="1">
    <source>
        <dbReference type="ARBA" id="ARBA00000085"/>
    </source>
</evidence>
<dbReference type="EMBL" id="LT607751">
    <property type="protein sequence ID" value="SCG37141.1"/>
    <property type="molecule type" value="Genomic_DNA"/>
</dbReference>
<evidence type="ECO:0000256" key="5">
    <source>
        <dbReference type="ARBA" id="ARBA00022553"/>
    </source>
</evidence>
<dbReference type="EC" id="2.7.13.3" evidence="4"/>
<dbReference type="Pfam" id="PF00989">
    <property type="entry name" value="PAS"/>
    <property type="match status" value="1"/>
</dbReference>
<dbReference type="CDD" id="cd00082">
    <property type="entry name" value="HisKA"/>
    <property type="match status" value="1"/>
</dbReference>
<keyword evidence="19" id="KW-1185">Reference proteome</keyword>
<feature type="region of interest" description="Disordered" evidence="15">
    <location>
        <begin position="1"/>
        <end position="26"/>
    </location>
</feature>
<dbReference type="InterPro" id="IPR036890">
    <property type="entry name" value="HATPase_C_sf"/>
</dbReference>
<dbReference type="AlphaFoldDB" id="A0A1C5GVH4"/>
<evidence type="ECO:0000256" key="14">
    <source>
        <dbReference type="ARBA" id="ARBA00039401"/>
    </source>
</evidence>
<dbReference type="InterPro" id="IPR035965">
    <property type="entry name" value="PAS-like_dom_sf"/>
</dbReference>
<dbReference type="InterPro" id="IPR013767">
    <property type="entry name" value="PAS_fold"/>
</dbReference>
<dbReference type="Proteomes" id="UP000198210">
    <property type="component" value="Chromosome I"/>
</dbReference>
<evidence type="ECO:0000256" key="6">
    <source>
        <dbReference type="ARBA" id="ARBA00022679"/>
    </source>
</evidence>
<evidence type="ECO:0000256" key="7">
    <source>
        <dbReference type="ARBA" id="ARBA00022692"/>
    </source>
</evidence>
<reference evidence="18 19" key="1">
    <citation type="submission" date="2016-06" db="EMBL/GenBank/DDBJ databases">
        <authorList>
            <person name="Kjaerup R.B."/>
            <person name="Dalgaard T.S."/>
            <person name="Juul-Madsen H.R."/>
        </authorList>
    </citation>
    <scope>NUCLEOTIDE SEQUENCE [LARGE SCALE GENOMIC DNA]</scope>
    <source>
        <strain evidence="18 19">DSM 45097</strain>
    </source>
</reference>
<keyword evidence="10" id="KW-0067">ATP-binding</keyword>
<dbReference type="Gene3D" id="1.10.287.130">
    <property type="match status" value="1"/>
</dbReference>